<dbReference type="InterPro" id="IPR000408">
    <property type="entry name" value="Reg_chr_condens"/>
</dbReference>
<dbReference type="Pfam" id="PF13540">
    <property type="entry name" value="RCC1_2"/>
    <property type="match status" value="1"/>
</dbReference>
<dbReference type="PROSITE" id="PS50012">
    <property type="entry name" value="RCC1_3"/>
    <property type="match status" value="2"/>
</dbReference>
<dbReference type="InterPro" id="IPR051210">
    <property type="entry name" value="Ub_ligase/GEF_domain"/>
</dbReference>
<evidence type="ECO:0000313" key="3">
    <source>
        <dbReference type="EMBL" id="OMJ95074.1"/>
    </source>
</evidence>
<evidence type="ECO:0000313" key="4">
    <source>
        <dbReference type="Proteomes" id="UP000187209"/>
    </source>
</evidence>
<dbReference type="EMBL" id="MPUH01000017">
    <property type="protein sequence ID" value="OMJ95074.1"/>
    <property type="molecule type" value="Genomic_DNA"/>
</dbReference>
<dbReference type="PANTHER" id="PTHR22870:SF466">
    <property type="entry name" value="ANKYRIN REPEAT-CONTAINING PROTEIN"/>
    <property type="match status" value="1"/>
</dbReference>
<dbReference type="PANTHER" id="PTHR22870">
    <property type="entry name" value="REGULATOR OF CHROMOSOME CONDENSATION"/>
    <property type="match status" value="1"/>
</dbReference>
<feature type="repeat" description="RCC1" evidence="2">
    <location>
        <begin position="136"/>
        <end position="183"/>
    </location>
</feature>
<proteinExistence type="predicted"/>
<protein>
    <submittedName>
        <fullName evidence="3">Uncharacterized protein</fullName>
    </submittedName>
</protein>
<dbReference type="SUPFAM" id="SSF50985">
    <property type="entry name" value="RCC1/BLIP-II"/>
    <property type="match status" value="1"/>
</dbReference>
<gene>
    <name evidence="3" type="ORF">SteCoe_1613</name>
</gene>
<keyword evidence="1" id="KW-0677">Repeat</keyword>
<dbReference type="InterPro" id="IPR009091">
    <property type="entry name" value="RCC1/BLIP-II"/>
</dbReference>
<dbReference type="Proteomes" id="UP000187209">
    <property type="component" value="Unassembled WGS sequence"/>
</dbReference>
<reference evidence="3 4" key="1">
    <citation type="submission" date="2016-11" db="EMBL/GenBank/DDBJ databases">
        <title>The macronuclear genome of Stentor coeruleus: a giant cell with tiny introns.</title>
        <authorList>
            <person name="Slabodnick M."/>
            <person name="Ruby J.G."/>
            <person name="Reiff S.B."/>
            <person name="Swart E.C."/>
            <person name="Gosai S."/>
            <person name="Prabakaran S."/>
            <person name="Witkowska E."/>
            <person name="Larue G.E."/>
            <person name="Fisher S."/>
            <person name="Freeman R.M."/>
            <person name="Gunawardena J."/>
            <person name="Chu W."/>
            <person name="Stover N.A."/>
            <person name="Gregory B.D."/>
            <person name="Nowacki M."/>
            <person name="Derisi J."/>
            <person name="Roy S.W."/>
            <person name="Marshall W.F."/>
            <person name="Sood P."/>
        </authorList>
    </citation>
    <scope>NUCLEOTIDE SEQUENCE [LARGE SCALE GENOMIC DNA]</scope>
    <source>
        <strain evidence="3">WM001</strain>
    </source>
</reference>
<evidence type="ECO:0000256" key="1">
    <source>
        <dbReference type="ARBA" id="ARBA00022737"/>
    </source>
</evidence>
<dbReference type="OrthoDB" id="293881at2759"/>
<dbReference type="AlphaFoldDB" id="A0A1R2D1D4"/>
<feature type="repeat" description="RCC1" evidence="2">
    <location>
        <begin position="82"/>
        <end position="135"/>
    </location>
</feature>
<organism evidence="3 4">
    <name type="scientific">Stentor coeruleus</name>
    <dbReference type="NCBI Taxonomy" id="5963"/>
    <lineage>
        <taxon>Eukaryota</taxon>
        <taxon>Sar</taxon>
        <taxon>Alveolata</taxon>
        <taxon>Ciliophora</taxon>
        <taxon>Postciliodesmatophora</taxon>
        <taxon>Heterotrichea</taxon>
        <taxon>Heterotrichida</taxon>
        <taxon>Stentoridae</taxon>
        <taxon>Stentor</taxon>
    </lineage>
</organism>
<sequence>MEKLYNLVSWSSPSTSENLSLKLNPLPFNTKYCVSVEDKAYILSDINEVYSLNPNPTKFNLSIQITNIACNISVVLMIDNNGKVLVQGDDILECGILGIQGQVSISEPTLIPSFSTTFAVSCSLGPEHAALIDNEGKLYTWGSNKSGQIGKKNSNPTIVTSASIFWAKKVLCGKTCTVFSTGGGHLYTFGKIGKNSGCPIGVVKQRDPSIVPEMEYHFTSDFTVGYNFVAALTSTGEVFLYDDCEIIIKIPMYQKVKAISCCQDTIYCIEKDTFYLYEWRFGSADPNDCDLRTLYGKAYKMGKTNIFDSNGKTMYATVSKETAGRFLFNVNHELILAVPKKTTYSPEQSPGIKRTSFRDLSKEFSLNIDHSIVIKNDAAERIANLLIKVQDKIFHNIRKSAYMEYMYKKAIKKNKATSSIVWKLNRIVIESLSETWNKIKTKFQKSPIKNEEQLKSSFDNLAKHYKAPLSLKVMTLNLEKLFKTKVFHILKNHKKFQVSPNMKCGILVITGTLRKLFLKKQASIFTLLLRECMSKNPAKNSIKSVNNYLAQRLEYRKTKYAHRPQKSQDKAISLVKFCIVFQSIFEKHRTSCLLKGMKGFRIFFRGLSCFTPSLNSIRTDQLFAESFDKGFNFSGYVVNESYQGRMIPNRDRKKLSLGIPERHLQEIHVKDIKAETDRRHNMHLNLAEIYSKTRRELKKPNDLRKAYDSKLKNMKMQNIREKRNNKGKGPDLYKLRQEKLIKAIIAEEYKFFRIMRIRELEVVHLIVSQSFGDKLKIEAWKVKIFALGLHKFTLTAKKILKQVFCRLKMRSVRKKR</sequence>
<comment type="caution">
    <text evidence="3">The sequence shown here is derived from an EMBL/GenBank/DDBJ whole genome shotgun (WGS) entry which is preliminary data.</text>
</comment>
<keyword evidence="4" id="KW-1185">Reference proteome</keyword>
<accession>A0A1R2D1D4</accession>
<name>A0A1R2D1D4_9CILI</name>
<evidence type="ECO:0000256" key="2">
    <source>
        <dbReference type="PROSITE-ProRule" id="PRU00235"/>
    </source>
</evidence>
<dbReference type="Gene3D" id="2.130.10.30">
    <property type="entry name" value="Regulator of chromosome condensation 1/beta-lactamase-inhibitor protein II"/>
    <property type="match status" value="1"/>
</dbReference>